<accession>A0A7M1R0X5</accession>
<evidence type="ECO:0000256" key="7">
    <source>
        <dbReference type="SAM" id="Phobius"/>
    </source>
</evidence>
<dbReference type="PANTHER" id="PTHR43731">
    <property type="entry name" value="RHOMBOID PROTEASE"/>
    <property type="match status" value="1"/>
</dbReference>
<dbReference type="Pfam" id="PF01694">
    <property type="entry name" value="Rhomboid"/>
    <property type="match status" value="1"/>
</dbReference>
<evidence type="ECO:0000256" key="6">
    <source>
        <dbReference type="ARBA" id="ARBA00023136"/>
    </source>
</evidence>
<evidence type="ECO:0000256" key="3">
    <source>
        <dbReference type="ARBA" id="ARBA00022692"/>
    </source>
</evidence>
<feature type="transmembrane region" description="Helical" evidence="7">
    <location>
        <begin position="122"/>
        <end position="139"/>
    </location>
</feature>
<feature type="domain" description="Peptidase S54 rhomboid" evidence="8">
    <location>
        <begin position="24"/>
        <end position="157"/>
    </location>
</feature>
<keyword evidence="4" id="KW-0378">Hydrolase</keyword>
<evidence type="ECO:0000313" key="9">
    <source>
        <dbReference type="EMBL" id="QOR47751.1"/>
    </source>
</evidence>
<dbReference type="Proteomes" id="UP000594961">
    <property type="component" value="Chromosome"/>
</dbReference>
<dbReference type="Gene3D" id="1.20.1540.10">
    <property type="entry name" value="Rhomboid-like"/>
    <property type="match status" value="1"/>
</dbReference>
<evidence type="ECO:0000256" key="5">
    <source>
        <dbReference type="ARBA" id="ARBA00022989"/>
    </source>
</evidence>
<sequence length="199" mass="21495">MAVVVRLQPQVTVELMFYPPISEAQPYRYLTSAFIHSGFWHLVLNMYALWLLGRVIEPVLGKIRFLALYLVSIFGGNVAVYLLAGLTGVWNIGAVGASGAIFGLFGALVVLSKRVEANMSGILTLLAINLAFGLLVPGISWESHVGGLLVGMLLTWMWTLIFDSYRGQGVFQGKALLRTLADAATTLIVVSSLALVIAL</sequence>
<evidence type="ECO:0000256" key="2">
    <source>
        <dbReference type="ARBA" id="ARBA00009045"/>
    </source>
</evidence>
<comment type="similarity">
    <text evidence="2">Belongs to the peptidase S54 family.</text>
</comment>
<organism evidence="9 10">
    <name type="scientific">Trueperella pecoris</name>
    <dbReference type="NCBI Taxonomy" id="2733571"/>
    <lineage>
        <taxon>Bacteria</taxon>
        <taxon>Bacillati</taxon>
        <taxon>Actinomycetota</taxon>
        <taxon>Actinomycetes</taxon>
        <taxon>Actinomycetales</taxon>
        <taxon>Actinomycetaceae</taxon>
        <taxon>Trueperella</taxon>
    </lineage>
</organism>
<keyword evidence="3 7" id="KW-0812">Transmembrane</keyword>
<proteinExistence type="inferred from homology"/>
<dbReference type="GO" id="GO:0006508">
    <property type="term" value="P:proteolysis"/>
    <property type="evidence" value="ECO:0007669"/>
    <property type="project" value="UniProtKB-KW"/>
</dbReference>
<feature type="transmembrane region" description="Helical" evidence="7">
    <location>
        <begin position="65"/>
        <end position="84"/>
    </location>
</feature>
<comment type="subcellular location">
    <subcellularLocation>
        <location evidence="1">Membrane</location>
        <topology evidence="1">Multi-pass membrane protein</topology>
    </subcellularLocation>
</comment>
<name>A0A7M1R0X5_9ACTO</name>
<evidence type="ECO:0000256" key="4">
    <source>
        <dbReference type="ARBA" id="ARBA00022801"/>
    </source>
</evidence>
<feature type="transmembrane region" description="Helical" evidence="7">
    <location>
        <begin position="145"/>
        <end position="163"/>
    </location>
</feature>
<dbReference type="InterPro" id="IPR050925">
    <property type="entry name" value="Rhomboid_protease_S54"/>
</dbReference>
<feature type="transmembrane region" description="Helical" evidence="7">
    <location>
        <begin position="33"/>
        <end position="53"/>
    </location>
</feature>
<dbReference type="PANTHER" id="PTHR43731:SF14">
    <property type="entry name" value="PRESENILIN-ASSOCIATED RHOMBOID-LIKE PROTEIN, MITOCHONDRIAL"/>
    <property type="match status" value="1"/>
</dbReference>
<protein>
    <submittedName>
        <fullName evidence="9">Rhomboid family intramembrane serine protease</fullName>
    </submittedName>
</protein>
<feature type="transmembrane region" description="Helical" evidence="7">
    <location>
        <begin position="175"/>
        <end position="198"/>
    </location>
</feature>
<evidence type="ECO:0000256" key="1">
    <source>
        <dbReference type="ARBA" id="ARBA00004141"/>
    </source>
</evidence>
<dbReference type="EMBL" id="CP063212">
    <property type="protein sequence ID" value="QOR47751.1"/>
    <property type="molecule type" value="Genomic_DNA"/>
</dbReference>
<dbReference type="SUPFAM" id="SSF144091">
    <property type="entry name" value="Rhomboid-like"/>
    <property type="match status" value="1"/>
</dbReference>
<dbReference type="GO" id="GO:0016020">
    <property type="term" value="C:membrane"/>
    <property type="evidence" value="ECO:0007669"/>
    <property type="project" value="UniProtKB-SubCell"/>
</dbReference>
<dbReference type="AlphaFoldDB" id="A0A7M1R0X5"/>
<keyword evidence="9" id="KW-0645">Protease</keyword>
<evidence type="ECO:0000259" key="8">
    <source>
        <dbReference type="Pfam" id="PF01694"/>
    </source>
</evidence>
<dbReference type="InterPro" id="IPR035952">
    <property type="entry name" value="Rhomboid-like_sf"/>
</dbReference>
<keyword evidence="5 7" id="KW-1133">Transmembrane helix</keyword>
<keyword evidence="6 7" id="KW-0472">Membrane</keyword>
<dbReference type="RefSeq" id="WP_197553213.1">
    <property type="nucleotide sequence ID" value="NZ_CP063212.1"/>
</dbReference>
<feature type="transmembrane region" description="Helical" evidence="7">
    <location>
        <begin position="90"/>
        <end position="110"/>
    </location>
</feature>
<dbReference type="InterPro" id="IPR022764">
    <property type="entry name" value="Peptidase_S54_rhomboid_dom"/>
</dbReference>
<dbReference type="GO" id="GO:0004252">
    <property type="term" value="F:serine-type endopeptidase activity"/>
    <property type="evidence" value="ECO:0007669"/>
    <property type="project" value="InterPro"/>
</dbReference>
<gene>
    <name evidence="9" type="ORF">INS90_00075</name>
</gene>
<reference evidence="9 10" key="1">
    <citation type="submission" date="2020-10" db="EMBL/GenBank/DDBJ databases">
        <title>Trueperella pecoris sp. nov. isolated from bovine and porcine specimens.</title>
        <authorList>
            <person name="Schoenecker L."/>
            <person name="Schnydrig P."/>
            <person name="Brodard I."/>
            <person name="Thomann A."/>
            <person name="Hemphill A."/>
            <person name="Rodriguez-Campos S."/>
            <person name="Perreten V."/>
            <person name="Jores J."/>
            <person name="Kittl S."/>
        </authorList>
    </citation>
    <scope>NUCLEOTIDE SEQUENCE [LARGE SCALE GENOMIC DNA]</scope>
    <source>
        <strain evidence="9 10">19OD0592</strain>
    </source>
</reference>
<evidence type="ECO:0000313" key="10">
    <source>
        <dbReference type="Proteomes" id="UP000594961"/>
    </source>
</evidence>